<dbReference type="GO" id="GO:0008829">
    <property type="term" value="F:dCTP deaminase activity"/>
    <property type="evidence" value="ECO:0007669"/>
    <property type="project" value="InterPro"/>
</dbReference>
<dbReference type="KEGG" id="vg:15012435"/>
<reference evidence="3 4" key="1">
    <citation type="journal article" date="2014" name="Genome Announc.">
        <title>Genome Sequence of the Sulfitobacter sp. Strain 2047-Infecting Lytic Phage {Phi}CB2047-B.</title>
        <authorList>
            <person name="Ankrah N.Y."/>
            <person name="Budinoff C.R."/>
            <person name="Wilson W.H."/>
            <person name="Wilhelm S.W."/>
            <person name="Buchan A."/>
        </authorList>
    </citation>
    <scope>NUCLEOTIDE SEQUENCE [LARGE SCALE GENOMIC DNA]</scope>
    <source>
        <strain evidence="4">phiCB2047-B</strain>
    </source>
</reference>
<dbReference type="SUPFAM" id="SSF51283">
    <property type="entry name" value="dUTPase-like"/>
    <property type="match status" value="1"/>
</dbReference>
<proteinExistence type="predicted"/>
<keyword evidence="2" id="KW-0546">Nucleotide metabolism</keyword>
<sequence length="175" mass="19698">MEAEKKKAFGMSYGLSEVGYDIRMKQKVEYMPPDPIMYANLVYDGRAARTHSHYQSLLKQAYFGYTLVDSVLCYGCTALASSVEEFQVPNHLWGELRNKSTIARQFVDATIGTDAEPGFKGFLTIEIIFKGIQPITFEAGSPIAKAVFHEISEEAAYKGKYQNQEDKPVEFILES</sequence>
<dbReference type="PANTHER" id="PTHR42680:SF3">
    <property type="entry name" value="DCTP DEAMINASE"/>
    <property type="match status" value="1"/>
</dbReference>
<dbReference type="GO" id="GO:0006229">
    <property type="term" value="P:dUTP biosynthetic process"/>
    <property type="evidence" value="ECO:0007669"/>
    <property type="project" value="InterPro"/>
</dbReference>
<dbReference type="EMBL" id="HQ317387">
    <property type="protein sequence ID" value="AGH07419.1"/>
    <property type="molecule type" value="Genomic_DNA"/>
</dbReference>
<evidence type="ECO:0000313" key="3">
    <source>
        <dbReference type="EMBL" id="AGH07419.1"/>
    </source>
</evidence>
<keyword evidence="4" id="KW-1185">Reference proteome</keyword>
<dbReference type="CDD" id="cd07557">
    <property type="entry name" value="trimeric_dUTPase"/>
    <property type="match status" value="1"/>
</dbReference>
<dbReference type="RefSeq" id="YP_007675835.1">
    <property type="nucleotide sequence ID" value="NC_020862.2"/>
</dbReference>
<evidence type="ECO:0000313" key="4">
    <source>
        <dbReference type="Proteomes" id="UP000207593"/>
    </source>
</evidence>
<dbReference type="PANTHER" id="PTHR42680">
    <property type="entry name" value="DCTP DEAMINASE"/>
    <property type="match status" value="1"/>
</dbReference>
<accession>M4PYI7</accession>
<dbReference type="GeneID" id="15012435"/>
<dbReference type="InterPro" id="IPR036157">
    <property type="entry name" value="dUTPase-like_sf"/>
</dbReference>
<dbReference type="Pfam" id="PF22769">
    <property type="entry name" value="DCD"/>
    <property type="match status" value="1"/>
</dbReference>
<gene>
    <name evidence="3" type="ORF">SUFG_00052</name>
</gene>
<dbReference type="Gene3D" id="2.70.40.10">
    <property type="match status" value="1"/>
</dbReference>
<dbReference type="InterPro" id="IPR033704">
    <property type="entry name" value="dUTPase_trimeric"/>
</dbReference>
<evidence type="ECO:0000256" key="2">
    <source>
        <dbReference type="ARBA" id="ARBA00023080"/>
    </source>
</evidence>
<dbReference type="InterPro" id="IPR011962">
    <property type="entry name" value="dCTP_deaminase"/>
</dbReference>
<protein>
    <submittedName>
        <fullName evidence="3">dCTP deaminase</fullName>
    </submittedName>
</protein>
<organism evidence="3 4">
    <name type="scientific">Sulfitobacter phage phiCB2047-B</name>
    <dbReference type="NCBI Taxonomy" id="754046"/>
    <lineage>
        <taxon>Viruses</taxon>
        <taxon>Duplodnaviria</taxon>
        <taxon>Heunggongvirae</taxon>
        <taxon>Uroviricota</taxon>
        <taxon>Caudoviricetes</taxon>
        <taxon>Schitoviridae</taxon>
        <taxon>Rhodovirinae</taxon>
        <taxon>Raunefjordenvirus</taxon>
        <taxon>Raunefjordenvirus CB2047B</taxon>
    </lineage>
</organism>
<name>M4PYI7_9CAUD</name>
<keyword evidence="1" id="KW-0378">Hydrolase</keyword>
<dbReference type="OrthoDB" id="10385at10239"/>
<dbReference type="Proteomes" id="UP000207593">
    <property type="component" value="Segment"/>
</dbReference>
<evidence type="ECO:0000256" key="1">
    <source>
        <dbReference type="ARBA" id="ARBA00022801"/>
    </source>
</evidence>